<dbReference type="GO" id="GO:0008270">
    <property type="term" value="F:zinc ion binding"/>
    <property type="evidence" value="ECO:0007669"/>
    <property type="project" value="TreeGrafter"/>
</dbReference>
<keyword evidence="3" id="KW-1185">Reference proteome</keyword>
<keyword evidence="1" id="KW-0479">Metal-binding</keyword>
<dbReference type="EMBL" id="CP054143">
    <property type="protein sequence ID" value="QKJ66224.1"/>
    <property type="molecule type" value="Genomic_DNA"/>
</dbReference>
<dbReference type="GO" id="GO:0000976">
    <property type="term" value="F:transcription cis-regulatory region binding"/>
    <property type="evidence" value="ECO:0007669"/>
    <property type="project" value="TreeGrafter"/>
</dbReference>
<organism evidence="2 3">
    <name type="scientific">Deefgea piscis</name>
    <dbReference type="NCBI Taxonomy" id="2739061"/>
    <lineage>
        <taxon>Bacteria</taxon>
        <taxon>Pseudomonadati</taxon>
        <taxon>Pseudomonadota</taxon>
        <taxon>Betaproteobacteria</taxon>
        <taxon>Neisseriales</taxon>
        <taxon>Chitinibacteraceae</taxon>
        <taxon>Deefgea</taxon>
    </lineage>
</organism>
<feature type="binding site" evidence="1">
    <location>
        <position position="95"/>
    </location>
    <ligand>
        <name>Zn(2+)</name>
        <dbReference type="ChEBI" id="CHEBI:29105"/>
    </ligand>
</feature>
<dbReference type="AlphaFoldDB" id="A0A6M8SQ01"/>
<accession>A0A6M8SQ01</accession>
<comment type="cofactor">
    <cofactor evidence="1">
        <name>Zn(2+)</name>
        <dbReference type="ChEBI" id="CHEBI:29105"/>
    </cofactor>
    <text evidence="1">Binds 1 zinc ion per subunit.</text>
</comment>
<dbReference type="InterPro" id="IPR036390">
    <property type="entry name" value="WH_DNA-bd_sf"/>
</dbReference>
<feature type="binding site" evidence="1">
    <location>
        <position position="132"/>
    </location>
    <ligand>
        <name>Zn(2+)</name>
        <dbReference type="ChEBI" id="CHEBI:29105"/>
    </ligand>
</feature>
<gene>
    <name evidence="2" type="ORF">HQN60_05565</name>
</gene>
<dbReference type="Gene3D" id="1.10.10.10">
    <property type="entry name" value="Winged helix-like DNA-binding domain superfamily/Winged helix DNA-binding domain"/>
    <property type="match status" value="1"/>
</dbReference>
<dbReference type="GO" id="GO:0045892">
    <property type="term" value="P:negative regulation of DNA-templated transcription"/>
    <property type="evidence" value="ECO:0007669"/>
    <property type="project" value="TreeGrafter"/>
</dbReference>
<dbReference type="RefSeq" id="WP_173532728.1">
    <property type="nucleotide sequence ID" value="NZ_CP054143.1"/>
</dbReference>
<sequence>MNKTAQAQASELIKQTRARVTAARVNILAVLLTAQRPLSHQDVLTTLDPDADRVTVYRVLDWLTDMALAHKLAGDDRVWRFSVASKPHQHAHFQCTRCGRFYCLEHVSTDLSLTVPAQFLIDAVEITVKGVCASCLK</sequence>
<reference evidence="2 3" key="1">
    <citation type="submission" date="2020-05" db="EMBL/GenBank/DDBJ databases">
        <title>Complete genome sequence of Deefgea sp. D17.</title>
        <authorList>
            <person name="Bae J.-W."/>
            <person name="Han J.E."/>
        </authorList>
    </citation>
    <scope>NUCLEOTIDE SEQUENCE [LARGE SCALE GENOMIC DNA]</scope>
    <source>
        <strain evidence="2 3">D17</strain>
    </source>
</reference>
<proteinExistence type="predicted"/>
<feature type="binding site" evidence="1">
    <location>
        <position position="135"/>
    </location>
    <ligand>
        <name>Zn(2+)</name>
        <dbReference type="ChEBI" id="CHEBI:29105"/>
    </ligand>
</feature>
<protein>
    <submittedName>
        <fullName evidence="2">Transcriptional repressor</fullName>
    </submittedName>
</protein>
<dbReference type="Pfam" id="PF01475">
    <property type="entry name" value="FUR"/>
    <property type="match status" value="1"/>
</dbReference>
<name>A0A6M8SQ01_9NEIS</name>
<dbReference type="GO" id="GO:0003700">
    <property type="term" value="F:DNA-binding transcription factor activity"/>
    <property type="evidence" value="ECO:0007669"/>
    <property type="project" value="InterPro"/>
</dbReference>
<dbReference type="InterPro" id="IPR036388">
    <property type="entry name" value="WH-like_DNA-bd_sf"/>
</dbReference>
<dbReference type="KEGG" id="dee:HQN60_05565"/>
<dbReference type="SUPFAM" id="SSF46785">
    <property type="entry name" value="Winged helix' DNA-binding domain"/>
    <property type="match status" value="1"/>
</dbReference>
<dbReference type="GO" id="GO:1900376">
    <property type="term" value="P:regulation of secondary metabolite biosynthetic process"/>
    <property type="evidence" value="ECO:0007669"/>
    <property type="project" value="TreeGrafter"/>
</dbReference>
<dbReference type="Proteomes" id="UP000504844">
    <property type="component" value="Chromosome"/>
</dbReference>
<dbReference type="PANTHER" id="PTHR33202:SF22">
    <property type="entry name" value="HYDROGEN PEROXIDE SENSITIVE REPRESSOR"/>
    <property type="match status" value="1"/>
</dbReference>
<evidence type="ECO:0000256" key="1">
    <source>
        <dbReference type="PIRSR" id="PIRSR602481-1"/>
    </source>
</evidence>
<feature type="binding site" evidence="1">
    <location>
        <position position="98"/>
    </location>
    <ligand>
        <name>Zn(2+)</name>
        <dbReference type="ChEBI" id="CHEBI:29105"/>
    </ligand>
</feature>
<evidence type="ECO:0000313" key="3">
    <source>
        <dbReference type="Proteomes" id="UP000504844"/>
    </source>
</evidence>
<dbReference type="InterPro" id="IPR002481">
    <property type="entry name" value="FUR"/>
</dbReference>
<dbReference type="PANTHER" id="PTHR33202">
    <property type="entry name" value="ZINC UPTAKE REGULATION PROTEIN"/>
    <property type="match status" value="1"/>
</dbReference>
<keyword evidence="1" id="KW-0862">Zinc</keyword>
<evidence type="ECO:0000313" key="2">
    <source>
        <dbReference type="EMBL" id="QKJ66224.1"/>
    </source>
</evidence>